<dbReference type="InterPro" id="IPR013785">
    <property type="entry name" value="Aldolase_TIM"/>
</dbReference>
<organism evidence="4 5">
    <name type="scientific">Henriciella mobilis</name>
    <dbReference type="NCBI Taxonomy" id="2305467"/>
    <lineage>
        <taxon>Bacteria</taxon>
        <taxon>Pseudomonadati</taxon>
        <taxon>Pseudomonadota</taxon>
        <taxon>Alphaproteobacteria</taxon>
        <taxon>Hyphomonadales</taxon>
        <taxon>Hyphomonadaceae</taxon>
        <taxon>Henriciella</taxon>
    </lineage>
</organism>
<name>A0A399RCP5_9PROT</name>
<proteinExistence type="predicted"/>
<dbReference type="InterPro" id="IPR001155">
    <property type="entry name" value="OxRdtase_FMN_N"/>
</dbReference>
<evidence type="ECO:0000259" key="3">
    <source>
        <dbReference type="Pfam" id="PF00724"/>
    </source>
</evidence>
<gene>
    <name evidence="4" type="ORF">D1223_13855</name>
</gene>
<keyword evidence="1" id="KW-0285">Flavoprotein</keyword>
<dbReference type="OrthoDB" id="9784632at2"/>
<dbReference type="Gene3D" id="3.20.20.70">
    <property type="entry name" value="Aldolase class I"/>
    <property type="match status" value="1"/>
</dbReference>
<accession>A0A399RCP5</accession>
<comment type="caution">
    <text evidence="4">The sequence shown here is derived from an EMBL/GenBank/DDBJ whole genome shotgun (WGS) entry which is preliminary data.</text>
</comment>
<reference evidence="4 5" key="1">
    <citation type="submission" date="2018-08" db="EMBL/GenBank/DDBJ databases">
        <title>Henriciella mobilis sp. nov., isolated from seawater.</title>
        <authorList>
            <person name="Cheng H."/>
            <person name="Wu Y.-H."/>
            <person name="Xu X.-W."/>
            <person name="Guo L.-L."/>
        </authorList>
    </citation>
    <scope>NUCLEOTIDE SEQUENCE [LARGE SCALE GENOMIC DNA]</scope>
    <source>
        <strain evidence="4 5">JN25</strain>
    </source>
</reference>
<dbReference type="CDD" id="cd04733">
    <property type="entry name" value="OYE_like_2_FMN"/>
    <property type="match status" value="1"/>
</dbReference>
<sequence>MTSILEQPLDLPCGAQLPNRLCKAAMTEQIAVGNRAGEGHARLYRAWSESGCGMLLTGNVLIDRRHLESPGNVAVDGRPDADHMAALKAWAAAGQERGGKMWMQISHAGRQTPKLVNPAPHAPSAIPLDLPGGQFGTPVAMDGHDIRKVIEGFALCASVAREAGFDGVQIHGAHGYLISQFLNPRANQREDEWGGYLENRARLLLETVEAVRTAVGADFPVGVKLNSADFQTGGFSFEECRQVVRWLSEKKIDLLEVSGGNYEQPKLLGIEGFEAAEYQPVRESTKAREAFFVDYAGEVREEASMPVMATGGFRSKIAMEEAVSAGLADMIGIGAPLCTDPRGPAKMLAGEIDRLENHAKTMRLGPGFLGPDSGIGLFKMINALGQQAWNYMAIEALSEGRDVPRKLGLLSAYNKHQKRQKSQARAL</sequence>
<keyword evidence="5" id="KW-1185">Reference proteome</keyword>
<dbReference type="GO" id="GO:0016491">
    <property type="term" value="F:oxidoreductase activity"/>
    <property type="evidence" value="ECO:0007669"/>
    <property type="project" value="UniProtKB-KW"/>
</dbReference>
<evidence type="ECO:0000313" key="5">
    <source>
        <dbReference type="Proteomes" id="UP000266385"/>
    </source>
</evidence>
<dbReference type="PANTHER" id="PTHR43656:SF2">
    <property type="entry name" value="BINDING OXIDOREDUCTASE, PUTATIVE (AFU_ORTHOLOGUE AFUA_2G08260)-RELATED"/>
    <property type="match status" value="1"/>
</dbReference>
<dbReference type="RefSeq" id="WP_119376998.1">
    <property type="nucleotide sequence ID" value="NZ_QWFX01000013.1"/>
</dbReference>
<dbReference type="AlphaFoldDB" id="A0A399RCP5"/>
<dbReference type="Proteomes" id="UP000266385">
    <property type="component" value="Unassembled WGS sequence"/>
</dbReference>
<feature type="domain" description="NADH:flavin oxidoreductase/NADH oxidase N-terminal" evidence="3">
    <location>
        <begin position="7"/>
        <end position="346"/>
    </location>
</feature>
<protein>
    <submittedName>
        <fullName evidence="4">NADH:flavin oxidoreductase/NADH oxidase family protein</fullName>
    </submittedName>
</protein>
<dbReference type="Pfam" id="PF00724">
    <property type="entry name" value="Oxidored_FMN"/>
    <property type="match status" value="1"/>
</dbReference>
<evidence type="ECO:0000256" key="2">
    <source>
        <dbReference type="ARBA" id="ARBA00023002"/>
    </source>
</evidence>
<dbReference type="PANTHER" id="PTHR43656">
    <property type="entry name" value="BINDING OXIDOREDUCTASE, PUTATIVE (AFU_ORTHOLOGUE AFUA_2G08260)-RELATED"/>
    <property type="match status" value="1"/>
</dbReference>
<dbReference type="GO" id="GO:0010181">
    <property type="term" value="F:FMN binding"/>
    <property type="evidence" value="ECO:0007669"/>
    <property type="project" value="InterPro"/>
</dbReference>
<evidence type="ECO:0000256" key="1">
    <source>
        <dbReference type="ARBA" id="ARBA00022630"/>
    </source>
</evidence>
<dbReference type="SUPFAM" id="SSF51395">
    <property type="entry name" value="FMN-linked oxidoreductases"/>
    <property type="match status" value="1"/>
</dbReference>
<dbReference type="EMBL" id="QWFX01000013">
    <property type="protein sequence ID" value="RIJ28463.1"/>
    <property type="molecule type" value="Genomic_DNA"/>
</dbReference>
<evidence type="ECO:0000313" key="4">
    <source>
        <dbReference type="EMBL" id="RIJ28463.1"/>
    </source>
</evidence>
<keyword evidence="2" id="KW-0560">Oxidoreductase</keyword>
<dbReference type="InterPro" id="IPR051799">
    <property type="entry name" value="NADH_flavin_oxidoreductase"/>
</dbReference>